<feature type="region of interest" description="Disordered" evidence="11">
    <location>
        <begin position="770"/>
        <end position="871"/>
    </location>
</feature>
<dbReference type="GO" id="GO:0006281">
    <property type="term" value="P:DNA repair"/>
    <property type="evidence" value="ECO:0007669"/>
    <property type="project" value="TreeGrafter"/>
</dbReference>
<keyword evidence="7 10" id="KW-0238">DNA-binding</keyword>
<keyword evidence="5" id="KW-0862">Zinc</keyword>
<keyword evidence="16" id="KW-1185">Reference proteome</keyword>
<dbReference type="EC" id="5.6.2.1" evidence="10"/>
<dbReference type="PANTHER" id="PTHR11390">
    <property type="entry name" value="PROKARYOTIC DNA TOPOISOMERASE"/>
    <property type="match status" value="1"/>
</dbReference>
<keyword evidence="4 9" id="KW-0863">Zinc-finger</keyword>
<accession>A0A4E0RXU6</accession>
<dbReference type="GO" id="GO:0006310">
    <property type="term" value="P:DNA recombination"/>
    <property type="evidence" value="ECO:0007669"/>
    <property type="project" value="TreeGrafter"/>
</dbReference>
<dbReference type="PROSITE" id="PS50158">
    <property type="entry name" value="ZF_CCHC"/>
    <property type="match status" value="1"/>
</dbReference>
<feature type="compositionally biased region" description="Polar residues" evidence="11">
    <location>
        <begin position="675"/>
        <end position="690"/>
    </location>
</feature>
<dbReference type="InterPro" id="IPR013824">
    <property type="entry name" value="Topo_IA_cen_sub1"/>
</dbReference>
<dbReference type="AlphaFoldDB" id="A0A4E0RXU6"/>
<feature type="region of interest" description="Disordered" evidence="11">
    <location>
        <begin position="353"/>
        <end position="386"/>
    </location>
</feature>
<keyword evidence="6 10" id="KW-0799">Topoisomerase</keyword>
<evidence type="ECO:0000256" key="10">
    <source>
        <dbReference type="RuleBase" id="RU362092"/>
    </source>
</evidence>
<evidence type="ECO:0000313" key="16">
    <source>
        <dbReference type="Proteomes" id="UP000230066"/>
    </source>
</evidence>
<evidence type="ECO:0000256" key="3">
    <source>
        <dbReference type="ARBA" id="ARBA00022723"/>
    </source>
</evidence>
<feature type="domain" description="GRF-type" evidence="13">
    <location>
        <begin position="606"/>
        <end position="648"/>
    </location>
</feature>
<dbReference type="CDD" id="cd00186">
    <property type="entry name" value="TOP1Ac"/>
    <property type="match status" value="1"/>
</dbReference>
<name>A0A4E0RXU6_FASHE</name>
<dbReference type="GO" id="GO:0003917">
    <property type="term" value="F:DNA topoisomerase type I (single strand cut, ATP-independent) activity"/>
    <property type="evidence" value="ECO:0007669"/>
    <property type="project" value="UniProtKB-EC"/>
</dbReference>
<evidence type="ECO:0000259" key="14">
    <source>
        <dbReference type="PROSITE" id="PS52039"/>
    </source>
</evidence>
<dbReference type="PRINTS" id="PR00417">
    <property type="entry name" value="PRTPISMRASEI"/>
</dbReference>
<evidence type="ECO:0000256" key="8">
    <source>
        <dbReference type="ARBA" id="ARBA00023235"/>
    </source>
</evidence>
<dbReference type="InterPro" id="IPR023405">
    <property type="entry name" value="Topo_IA_core_domain"/>
</dbReference>
<dbReference type="InterPro" id="IPR023406">
    <property type="entry name" value="Topo_IA_AS"/>
</dbReference>
<dbReference type="SUPFAM" id="SSF57756">
    <property type="entry name" value="Retrovirus zinc finger-like domains"/>
    <property type="match status" value="1"/>
</dbReference>
<dbReference type="Gene3D" id="2.70.20.10">
    <property type="entry name" value="Topoisomerase I, domain 3"/>
    <property type="match status" value="1"/>
</dbReference>
<dbReference type="InterPro" id="IPR000380">
    <property type="entry name" value="Topo_IA"/>
</dbReference>
<feature type="domain" description="CCHC-type" evidence="12">
    <location>
        <begin position="849"/>
        <end position="866"/>
    </location>
</feature>
<dbReference type="Gene3D" id="1.10.290.10">
    <property type="entry name" value="Topoisomerase I, domain 4"/>
    <property type="match status" value="1"/>
</dbReference>
<dbReference type="SMART" id="SM00437">
    <property type="entry name" value="TOP1Ac"/>
    <property type="match status" value="1"/>
</dbReference>
<comment type="cofactor">
    <cofactor evidence="1">
        <name>Mg(2+)</name>
        <dbReference type="ChEBI" id="CHEBI:18420"/>
    </cofactor>
</comment>
<dbReference type="InterPro" id="IPR013826">
    <property type="entry name" value="Topo_IA_cen_sub3"/>
</dbReference>
<dbReference type="InterPro" id="IPR036875">
    <property type="entry name" value="Znf_CCHC_sf"/>
</dbReference>
<dbReference type="EMBL" id="JXXN02004126">
    <property type="protein sequence ID" value="THD20860.1"/>
    <property type="molecule type" value="Genomic_DNA"/>
</dbReference>
<comment type="catalytic activity">
    <reaction evidence="10">
        <text>ATP-independent breakage of single-stranded DNA, followed by passage and rejoining.</text>
        <dbReference type="EC" id="5.6.2.1"/>
    </reaction>
</comment>
<feature type="compositionally biased region" description="Polar residues" evidence="11">
    <location>
        <begin position="365"/>
        <end position="386"/>
    </location>
</feature>
<evidence type="ECO:0000256" key="5">
    <source>
        <dbReference type="ARBA" id="ARBA00022833"/>
    </source>
</evidence>
<evidence type="ECO:0000256" key="11">
    <source>
        <dbReference type="SAM" id="MobiDB-lite"/>
    </source>
</evidence>
<evidence type="ECO:0000256" key="4">
    <source>
        <dbReference type="ARBA" id="ARBA00022771"/>
    </source>
</evidence>
<evidence type="ECO:0000313" key="15">
    <source>
        <dbReference type="EMBL" id="THD20860.1"/>
    </source>
</evidence>
<dbReference type="Gene3D" id="1.10.460.10">
    <property type="entry name" value="Topoisomerase I, domain 2"/>
    <property type="match status" value="1"/>
</dbReference>
<dbReference type="InterPro" id="IPR013825">
    <property type="entry name" value="Topo_IA_cen_sub2"/>
</dbReference>
<reference evidence="15" key="1">
    <citation type="submission" date="2019-03" db="EMBL/GenBank/DDBJ databases">
        <title>Improved annotation for the trematode Fasciola hepatica.</title>
        <authorList>
            <person name="Choi Y.-J."/>
            <person name="Martin J."/>
            <person name="Mitreva M."/>
        </authorList>
    </citation>
    <scope>NUCLEOTIDE SEQUENCE [LARGE SCALE GENOMIC DNA]</scope>
</reference>
<sequence length="871" mass="93979">MQIAERLYTQGYISYPRTETNIFPPDMDLAALVRAQLEDSRWSGFATRVLEHGPNPRNGKSTDKAHPPIHPLKPGPNLQANEARLYELITRHFLACLSADAQGAETVILLCVGKPSIPRTSSALMSSEEGELFEAKGLVILQPNYLEVYPYDRWTERDIPDFHLADWILPTNVEMLAGQTSPPPLLTEADLISLMERHGIGTDATHADHIETIKQRLYVGVEQAKFLVPGQLGMGLVEGYDTMGLEMSKPHLRAELEADLKLICEGRKSKDDVLQYHLQKYKSLFQRAVRMAIQLDQSLAVRLEQPAVEITEITGSLGEMASLSGHSQSNLDNQSGSTVARCPSCGRGLVLRQRRPSQQQQRQQHPLSEVNTNQVSTPSASTETNTSNSWFLSCTGFPLCRYAVWFPDCIIGVRIASDSNNSAGRLCPRCASNSTTSDTSSSGDIPSRGPLKLAFRLRRNMRLPNGYMQDEPSKEYITCIFCDEDFRTSLGIRIATVPTTISGQQQIANQPAQPFSPTSCSSGVAISTVASTRSAATTGINGLSSSLRTGSTRTDSRSFSTRTTQSSSLPVAGAVIGSNNNTTTFPSLSDWATGSTPLDDNESVVCHCGQQALVLTVKKAGPNQGRLFYRCAGGMGSSCDFFQWKTAAPLPGDVRGPPPLASSTQFVPNPRETNLLTPVSTGQQGSNPTVSIPPWSPSTPTAGSSGLGQSVSDTSILCRCGDPAKLLRVTKPTPNQGREFYTCPNGRPGDNGCNFFMWADSADTRARTPLGPATDWSPSGSSSSVVPGFAGHRRSTGRAGRATSAIPADDGGGVSLGHVPLWPPPASTGLRNSFSQSRRARDNSTRTPRRCGLCGEPGHTRTRCPRAAEPQ</sequence>
<keyword evidence="3" id="KW-0479">Metal-binding</keyword>
<feature type="domain" description="GRF-type" evidence="13">
    <location>
        <begin position="718"/>
        <end position="762"/>
    </location>
</feature>
<evidence type="ECO:0000256" key="2">
    <source>
        <dbReference type="ARBA" id="ARBA00009446"/>
    </source>
</evidence>
<dbReference type="FunFam" id="1.10.290.10:FF:000003">
    <property type="entry name" value="DNA topoisomerase"/>
    <property type="match status" value="1"/>
</dbReference>
<evidence type="ECO:0000256" key="7">
    <source>
        <dbReference type="ARBA" id="ARBA00023125"/>
    </source>
</evidence>
<evidence type="ECO:0000256" key="1">
    <source>
        <dbReference type="ARBA" id="ARBA00001946"/>
    </source>
</evidence>
<dbReference type="GO" id="GO:0005634">
    <property type="term" value="C:nucleus"/>
    <property type="evidence" value="ECO:0007669"/>
    <property type="project" value="TreeGrafter"/>
</dbReference>
<dbReference type="PANTHER" id="PTHR11390:SF21">
    <property type="entry name" value="DNA TOPOISOMERASE 3-ALPHA"/>
    <property type="match status" value="1"/>
</dbReference>
<evidence type="ECO:0000259" key="13">
    <source>
        <dbReference type="PROSITE" id="PS51999"/>
    </source>
</evidence>
<keyword evidence="8 10" id="KW-0413">Isomerase</keyword>
<dbReference type="InterPro" id="IPR001878">
    <property type="entry name" value="Znf_CCHC"/>
</dbReference>
<feature type="region of interest" description="Disordered" evidence="11">
    <location>
        <begin position="49"/>
        <end position="76"/>
    </location>
</feature>
<dbReference type="InterPro" id="IPR013497">
    <property type="entry name" value="Topo_IA_cen"/>
</dbReference>
<organism evidence="15 16">
    <name type="scientific">Fasciola hepatica</name>
    <name type="common">Liver fluke</name>
    <dbReference type="NCBI Taxonomy" id="6192"/>
    <lineage>
        <taxon>Eukaryota</taxon>
        <taxon>Metazoa</taxon>
        <taxon>Spiralia</taxon>
        <taxon>Lophotrochozoa</taxon>
        <taxon>Platyhelminthes</taxon>
        <taxon>Trematoda</taxon>
        <taxon>Digenea</taxon>
        <taxon>Plagiorchiida</taxon>
        <taxon>Echinostomata</taxon>
        <taxon>Echinostomatoidea</taxon>
        <taxon>Fasciolidae</taxon>
        <taxon>Fasciola</taxon>
    </lineage>
</organism>
<evidence type="ECO:0000256" key="9">
    <source>
        <dbReference type="PROSITE-ProRule" id="PRU00047"/>
    </source>
</evidence>
<dbReference type="GO" id="GO:0008270">
    <property type="term" value="F:zinc ion binding"/>
    <property type="evidence" value="ECO:0007669"/>
    <property type="project" value="UniProtKB-KW"/>
</dbReference>
<comment type="similarity">
    <text evidence="2 10">Belongs to the type IA topoisomerase family.</text>
</comment>
<feature type="domain" description="Topo IA-type catalytic" evidence="14">
    <location>
        <begin position="1"/>
        <end position="285"/>
    </location>
</feature>
<comment type="caution">
    <text evidence="15">The sequence shown here is derived from an EMBL/GenBank/DDBJ whole genome shotgun (WGS) entry which is preliminary data.</text>
</comment>
<dbReference type="PROSITE" id="PS52039">
    <property type="entry name" value="TOPO_IA_2"/>
    <property type="match status" value="1"/>
</dbReference>
<dbReference type="InterPro" id="IPR003602">
    <property type="entry name" value="Topo_IA_DNA-bd_dom"/>
</dbReference>
<dbReference type="GO" id="GO:0003677">
    <property type="term" value="F:DNA binding"/>
    <property type="evidence" value="ECO:0007669"/>
    <property type="project" value="UniProtKB-KW"/>
</dbReference>
<protein>
    <recommendedName>
        <fullName evidence="10">DNA topoisomerase</fullName>
        <ecNumber evidence="10">5.6.2.1</ecNumber>
    </recommendedName>
</protein>
<evidence type="ECO:0000256" key="6">
    <source>
        <dbReference type="ARBA" id="ARBA00023029"/>
    </source>
</evidence>
<dbReference type="FunFam" id="1.10.460.10:FF:000003">
    <property type="entry name" value="DNA topoisomerase"/>
    <property type="match status" value="1"/>
</dbReference>
<feature type="region of interest" description="Disordered" evidence="11">
    <location>
        <begin position="541"/>
        <end position="566"/>
    </location>
</feature>
<evidence type="ECO:0000259" key="12">
    <source>
        <dbReference type="PROSITE" id="PS50158"/>
    </source>
</evidence>
<dbReference type="Pfam" id="PF06839">
    <property type="entry name" value="Zn_ribbon_GRF"/>
    <property type="match status" value="2"/>
</dbReference>
<dbReference type="Pfam" id="PF01131">
    <property type="entry name" value="Topoisom_bac"/>
    <property type="match status" value="1"/>
</dbReference>
<gene>
    <name evidence="15" type="ORF">D915_008305</name>
</gene>
<comment type="function">
    <text evidence="10">Introduces a single-strand break via transesterification at a target site in duplex DNA. Releases the supercoiling and torsional tension of DNA introduced during the DNA replication and transcription by transiently cleaving and rejoining one strand of the DNA duplex. The scissile phosphodiester is attacked by the catalytic tyrosine of the enzyme, resulting in the formation of a DNA-(5'-phosphotyrosyl)-enzyme intermediate and the expulsion of a 3'-OH DNA strand.</text>
</comment>
<dbReference type="GO" id="GO:0031422">
    <property type="term" value="C:RecQ family helicase-topoisomerase III complex"/>
    <property type="evidence" value="ECO:0007669"/>
    <property type="project" value="TreeGrafter"/>
</dbReference>
<dbReference type="PROSITE" id="PS00396">
    <property type="entry name" value="TOPO_IA_1"/>
    <property type="match status" value="1"/>
</dbReference>
<dbReference type="GO" id="GO:0006265">
    <property type="term" value="P:DNA topological change"/>
    <property type="evidence" value="ECO:0007669"/>
    <property type="project" value="InterPro"/>
</dbReference>
<proteinExistence type="inferred from homology"/>
<feature type="compositionally biased region" description="Low complexity" evidence="11">
    <location>
        <begin position="777"/>
        <end position="788"/>
    </location>
</feature>
<dbReference type="SUPFAM" id="SSF56712">
    <property type="entry name" value="Prokaryotic type I DNA topoisomerase"/>
    <property type="match status" value="1"/>
</dbReference>
<feature type="compositionally biased region" description="Polar residues" evidence="11">
    <location>
        <begin position="698"/>
        <end position="708"/>
    </location>
</feature>
<feature type="region of interest" description="Disordered" evidence="11">
    <location>
        <begin position="675"/>
        <end position="708"/>
    </location>
</feature>
<dbReference type="Proteomes" id="UP000230066">
    <property type="component" value="Unassembled WGS sequence"/>
</dbReference>
<dbReference type="InterPro" id="IPR010666">
    <property type="entry name" value="Znf_GRF"/>
</dbReference>
<dbReference type="PROSITE" id="PS51999">
    <property type="entry name" value="ZF_GRF"/>
    <property type="match status" value="2"/>
</dbReference>